<accession>A0A382XRA3</accession>
<feature type="non-terminal residue" evidence="1">
    <location>
        <position position="1"/>
    </location>
</feature>
<organism evidence="1">
    <name type="scientific">marine metagenome</name>
    <dbReference type="NCBI Taxonomy" id="408172"/>
    <lineage>
        <taxon>unclassified sequences</taxon>
        <taxon>metagenomes</taxon>
        <taxon>ecological metagenomes</taxon>
    </lineage>
</organism>
<dbReference type="PANTHER" id="PTHR46246">
    <property type="entry name" value="GUANOSINE-3',5'-BIS(DIPHOSPHATE) 3'-PYROPHOSPHOHYDROLASE MESH1"/>
    <property type="match status" value="1"/>
</dbReference>
<reference evidence="1" key="1">
    <citation type="submission" date="2018-05" db="EMBL/GenBank/DDBJ databases">
        <authorList>
            <person name="Lanie J.A."/>
            <person name="Ng W.-L."/>
            <person name="Kazmierczak K.M."/>
            <person name="Andrzejewski T.M."/>
            <person name="Davidsen T.M."/>
            <person name="Wayne K.J."/>
            <person name="Tettelin H."/>
            <person name="Glass J.I."/>
            <person name="Rusch D."/>
            <person name="Podicherti R."/>
            <person name="Tsui H.-C.T."/>
            <person name="Winkler M.E."/>
        </authorList>
    </citation>
    <scope>NUCLEOTIDE SEQUENCE</scope>
</reference>
<dbReference type="InterPro" id="IPR052194">
    <property type="entry name" value="MESH1"/>
</dbReference>
<protein>
    <submittedName>
        <fullName evidence="1">Uncharacterized protein</fullName>
    </submittedName>
</protein>
<name>A0A382XRA3_9ZZZZ</name>
<proteinExistence type="predicted"/>
<sequence length="117" mass="13339">ETSPDDLEDKFGEQVRTFVEEVTDDKNLPKAVRKQRQIEHAKGLSEGAALIKLGDKISNVMDITKTPPTEWDAKRCLKYFDWAEMVINNCPKVNNNLENLFFEVLQSGRNSITLKQG</sequence>
<evidence type="ECO:0000313" key="1">
    <source>
        <dbReference type="EMBL" id="SVD73369.1"/>
    </source>
</evidence>
<dbReference type="Gene3D" id="1.10.3210.10">
    <property type="entry name" value="Hypothetical protein af1432"/>
    <property type="match status" value="1"/>
</dbReference>
<dbReference type="EMBL" id="UINC01169699">
    <property type="protein sequence ID" value="SVD73369.1"/>
    <property type="molecule type" value="Genomic_DNA"/>
</dbReference>
<dbReference type="AlphaFoldDB" id="A0A382XRA3"/>
<dbReference type="SUPFAM" id="SSF109604">
    <property type="entry name" value="HD-domain/PDEase-like"/>
    <property type="match status" value="1"/>
</dbReference>
<dbReference type="GO" id="GO:0008893">
    <property type="term" value="F:guanosine-3',5'-bis(diphosphate) 3'-diphosphatase activity"/>
    <property type="evidence" value="ECO:0007669"/>
    <property type="project" value="TreeGrafter"/>
</dbReference>
<dbReference type="PANTHER" id="PTHR46246:SF1">
    <property type="entry name" value="GUANOSINE-3',5'-BIS(DIPHOSPHATE) 3'-PYROPHOSPHOHYDROLASE MESH1"/>
    <property type="match status" value="1"/>
</dbReference>
<gene>
    <name evidence="1" type="ORF">METZ01_LOCUS426223</name>
</gene>